<dbReference type="AlphaFoldDB" id="A0A0L8K8X3"/>
<evidence type="ECO:0000313" key="2">
    <source>
        <dbReference type="Proteomes" id="UP000037023"/>
    </source>
</evidence>
<comment type="caution">
    <text evidence="1">The sequence shown here is derived from an EMBL/GenBank/DDBJ whole genome shotgun (WGS) entry which is preliminary data.</text>
</comment>
<reference evidence="1 2" key="1">
    <citation type="submission" date="2015-06" db="EMBL/GenBank/DDBJ databases">
        <authorList>
            <person name="Hoefler B.C."/>
            <person name="Straight P.D."/>
        </authorList>
    </citation>
    <scope>NUCLEOTIDE SEQUENCE [LARGE SCALE GENOMIC DNA]</scope>
    <source>
        <strain evidence="1 2">NRRL 3427</strain>
    </source>
</reference>
<dbReference type="GO" id="GO:0030638">
    <property type="term" value="P:polyketide metabolic process"/>
    <property type="evidence" value="ECO:0007669"/>
    <property type="project" value="InterPro"/>
</dbReference>
<feature type="non-terminal residue" evidence="1">
    <location>
        <position position="1"/>
    </location>
</feature>
<dbReference type="Gene3D" id="3.10.450.50">
    <property type="match status" value="1"/>
</dbReference>
<dbReference type="EMBL" id="LGUP01000245">
    <property type="protein sequence ID" value="KOG22338.1"/>
    <property type="molecule type" value="Genomic_DNA"/>
</dbReference>
<name>A0A0L8K8X3_STRVR</name>
<dbReference type="InterPro" id="IPR009959">
    <property type="entry name" value="Cyclase_SnoaL-like"/>
</dbReference>
<dbReference type="SUPFAM" id="SSF54427">
    <property type="entry name" value="NTF2-like"/>
    <property type="match status" value="1"/>
</dbReference>
<evidence type="ECO:0000313" key="1">
    <source>
        <dbReference type="EMBL" id="KOG22338.1"/>
    </source>
</evidence>
<gene>
    <name evidence="1" type="ORF">ADK34_21885</name>
</gene>
<evidence type="ECO:0008006" key="3">
    <source>
        <dbReference type="Google" id="ProtNLM"/>
    </source>
</evidence>
<proteinExistence type="predicted"/>
<dbReference type="Pfam" id="PF07366">
    <property type="entry name" value="SnoaL"/>
    <property type="match status" value="1"/>
</dbReference>
<dbReference type="OrthoDB" id="129343at2"/>
<dbReference type="InterPro" id="IPR032710">
    <property type="entry name" value="NTF2-like_dom_sf"/>
</dbReference>
<sequence>DMQFGDEGFIEFNRQMRSAYPEIRLDIKRVIAEGDLVVTHSHLILEPGKPGQALADIFRLENGRIVEHWDVIQDVPETSADYVGMF</sequence>
<dbReference type="Proteomes" id="UP000037023">
    <property type="component" value="Unassembled WGS sequence"/>
</dbReference>
<dbReference type="PATRIC" id="fig|1938.6.peg.4720"/>
<dbReference type="RefSeq" id="WP_053194515.1">
    <property type="nucleotide sequence ID" value="NZ_LGUP01000245.1"/>
</dbReference>
<accession>A0A0L8K8X3</accession>
<protein>
    <recommendedName>
        <fullName evidence="3">SnoaL-like domain-containing protein</fullName>
    </recommendedName>
</protein>
<organism evidence="1 2">
    <name type="scientific">Streptomyces viridochromogenes</name>
    <dbReference type="NCBI Taxonomy" id="1938"/>
    <lineage>
        <taxon>Bacteria</taxon>
        <taxon>Bacillati</taxon>
        <taxon>Actinomycetota</taxon>
        <taxon>Actinomycetes</taxon>
        <taxon>Kitasatosporales</taxon>
        <taxon>Streptomycetaceae</taxon>
        <taxon>Streptomyces</taxon>
    </lineage>
</organism>